<evidence type="ECO:0008006" key="3">
    <source>
        <dbReference type="Google" id="ProtNLM"/>
    </source>
</evidence>
<dbReference type="RefSeq" id="WP_042205264.1">
    <property type="nucleotide sequence ID" value="NZ_CP009288.1"/>
</dbReference>
<dbReference type="STRING" id="44251.PDUR_04585"/>
<reference evidence="1 2" key="1">
    <citation type="submission" date="2014-08" db="EMBL/GenBank/DDBJ databases">
        <title>Comparative genomics of the Paenibacillus odorifer group.</title>
        <authorList>
            <person name="den Bakker H.C."/>
            <person name="Tsai Y.-C."/>
            <person name="Martin N."/>
            <person name="Korlach J."/>
            <person name="Wiedmann M."/>
        </authorList>
    </citation>
    <scope>NUCLEOTIDE SEQUENCE [LARGE SCALE GENOMIC DNA]</scope>
    <source>
        <strain evidence="1 2">DSM 1735</strain>
    </source>
</reference>
<proteinExistence type="predicted"/>
<dbReference type="InterPro" id="IPR001646">
    <property type="entry name" value="5peptide_repeat"/>
</dbReference>
<dbReference type="EMBL" id="CP009288">
    <property type="protein sequence ID" value="AIQ11346.1"/>
    <property type="molecule type" value="Genomic_DNA"/>
</dbReference>
<protein>
    <recommendedName>
        <fullName evidence="3">Pentapeptide repeat-containing protein</fullName>
    </recommendedName>
</protein>
<dbReference type="Gene3D" id="2.160.20.80">
    <property type="entry name" value="E3 ubiquitin-protein ligase SopA"/>
    <property type="match status" value="1"/>
</dbReference>
<dbReference type="eggNOG" id="COG1357">
    <property type="taxonomic scope" value="Bacteria"/>
</dbReference>
<dbReference type="InterPro" id="IPR051082">
    <property type="entry name" value="Pentapeptide-BTB/POZ_domain"/>
</dbReference>
<sequence length="367" mass="42615">MDRQAALNHFKDQHFIPLLDIQLDTLEAKFHRCQQQFISSFKDSFRDLCLHILSMQQQGQIEPIGYIHYSFLRTQILDQSYLYMVEAYSAQWYEDDSECRLTYDASWAYTSMSTMLEALEQERKKYMGALNPADIERLMLESTPLFHQFVSSIMRLAITEAVQTPEYQAIHKAGRLLIRTGEFRDISENLYVEDQKNANTDAVREQLTQAGEEESYIYENIKNLSLPHLHLIEKDLRYNDFSYSDLRGSQFHACVLIGSRWQQTNVEGGSFQGCLLSDADFRYSDLKGANFRGASGQAYRDHGLRVPGLCGLRFEHANLDEADFTDIHSFEHAYFEGASMHGAKIPLKYQQQWKLSDTQRQSIVWTE</sequence>
<evidence type="ECO:0000313" key="2">
    <source>
        <dbReference type="Proteomes" id="UP000029409"/>
    </source>
</evidence>
<keyword evidence="2" id="KW-1185">Reference proteome</keyword>
<name>A0A089HHD0_PAEDU</name>
<dbReference type="Pfam" id="PF00805">
    <property type="entry name" value="Pentapeptide"/>
    <property type="match status" value="1"/>
</dbReference>
<dbReference type="Proteomes" id="UP000029409">
    <property type="component" value="Chromosome"/>
</dbReference>
<organism evidence="1 2">
    <name type="scientific">Paenibacillus durus</name>
    <name type="common">Paenibacillus azotofixans</name>
    <dbReference type="NCBI Taxonomy" id="44251"/>
    <lineage>
        <taxon>Bacteria</taxon>
        <taxon>Bacillati</taxon>
        <taxon>Bacillota</taxon>
        <taxon>Bacilli</taxon>
        <taxon>Bacillales</taxon>
        <taxon>Paenibacillaceae</taxon>
        <taxon>Paenibacillus</taxon>
    </lineage>
</organism>
<dbReference type="PANTHER" id="PTHR14136:SF17">
    <property type="entry name" value="BTB_POZ DOMAIN-CONTAINING PROTEIN KCTD9"/>
    <property type="match status" value="1"/>
</dbReference>
<dbReference type="PANTHER" id="PTHR14136">
    <property type="entry name" value="BTB_POZ DOMAIN-CONTAINING PROTEIN KCTD9"/>
    <property type="match status" value="1"/>
</dbReference>
<gene>
    <name evidence="1" type="ORF">PDUR_04585</name>
</gene>
<dbReference type="SUPFAM" id="SSF141571">
    <property type="entry name" value="Pentapeptide repeat-like"/>
    <property type="match status" value="1"/>
</dbReference>
<dbReference type="OrthoDB" id="2536801at2"/>
<dbReference type="AlphaFoldDB" id="A0A089HHD0"/>
<accession>A0A089HHD0</accession>
<dbReference type="KEGG" id="pdu:PDUR_04585"/>
<evidence type="ECO:0000313" key="1">
    <source>
        <dbReference type="EMBL" id="AIQ11346.1"/>
    </source>
</evidence>